<dbReference type="Gene3D" id="3.20.20.70">
    <property type="entry name" value="Aldolase class I"/>
    <property type="match status" value="1"/>
</dbReference>
<feature type="domain" description="Radical SAM core" evidence="10">
    <location>
        <begin position="297"/>
        <end position="512"/>
    </location>
</feature>
<evidence type="ECO:0000256" key="2">
    <source>
        <dbReference type="ARBA" id="ARBA00001966"/>
    </source>
</evidence>
<dbReference type="CDD" id="cd01335">
    <property type="entry name" value="Radical_SAM"/>
    <property type="match status" value="1"/>
</dbReference>
<dbReference type="OrthoDB" id="9768064at2"/>
<keyword evidence="12" id="KW-1185">Reference proteome</keyword>
<dbReference type="EMBL" id="FRFE01000009">
    <property type="protein sequence ID" value="SHO48107.1"/>
    <property type="molecule type" value="Genomic_DNA"/>
</dbReference>
<evidence type="ECO:0000259" key="10">
    <source>
        <dbReference type="PROSITE" id="PS51918"/>
    </source>
</evidence>
<evidence type="ECO:0000256" key="9">
    <source>
        <dbReference type="ARBA" id="ARBA00023014"/>
    </source>
</evidence>
<sequence length="598" mass="69382">MTYTLKQQLCAAIAINPEISNILKSSLALEEKRNRLRAYLSSTLTAITDYTDPIRPMEWILRRDAVWVFRNLLNPRSENLAEFSFLQYIDDHLNDRETDETPPLSAGFVSEIKHLIQGVSDLTDVYAEEPPAFLKLHGREAATERSSYLSDMAEKSLALMEHHANGLSDELISARSINKQNIQRRYGITDLEWNDWRWHTRNIIRNADTLREMVNLTEDEYKAIQMARENRIPFGITPYYLSLLDPENTGSYDRAVRAQVLPPLNYVTTMRLSRANADCSMDFMLEGDTSPIEGITRRYPNIVILKPLLTCPQICVYCQRNWQIEDVYSENAALSEDKLAAAIDWIAERPEINEVLITGGDPLLFSDEQLDGLLARVAAIKHVIRIRIGTRTPVTLPQRITDALARTITRYHEPGRREIVLITHFEHTTEITPEAMAAVQKFRLFGVSVYNQLVYTFYNSRRFEAVTLRQQLRLIGVTPYYTFNTKGKEETDLYRVPIARLLQEQQEEARLLPGTVRTDEIVFNVPKLGKNYLKASQHRDIISILPNGKRVYEFHPWEKKLALMDTYVYTDVSIHEYLERLEKLGEDLEEYKTIWYYY</sequence>
<evidence type="ECO:0000256" key="4">
    <source>
        <dbReference type="ARBA" id="ARBA00022485"/>
    </source>
</evidence>
<evidence type="ECO:0000256" key="3">
    <source>
        <dbReference type="ARBA" id="ARBA00008703"/>
    </source>
</evidence>
<dbReference type="PANTHER" id="PTHR30538">
    <property type="entry name" value="LYSINE 2,3-AMINOMUTASE-RELATED"/>
    <property type="match status" value="1"/>
</dbReference>
<evidence type="ECO:0000313" key="12">
    <source>
        <dbReference type="Proteomes" id="UP000184603"/>
    </source>
</evidence>
<proteinExistence type="inferred from homology"/>
<dbReference type="GO" id="GO:0046872">
    <property type="term" value="F:metal ion binding"/>
    <property type="evidence" value="ECO:0007669"/>
    <property type="project" value="UniProtKB-KW"/>
</dbReference>
<dbReference type="SFLD" id="SFLDG01070">
    <property type="entry name" value="PLP-dependent"/>
    <property type="match status" value="1"/>
</dbReference>
<evidence type="ECO:0000256" key="7">
    <source>
        <dbReference type="ARBA" id="ARBA00022898"/>
    </source>
</evidence>
<keyword evidence="9" id="KW-0411">Iron-sulfur</keyword>
<evidence type="ECO:0000313" key="11">
    <source>
        <dbReference type="EMBL" id="SHO48107.1"/>
    </source>
</evidence>
<dbReference type="STRING" id="1121416.SAMN02745220_02133"/>
<dbReference type="SFLD" id="SFLDS00029">
    <property type="entry name" value="Radical_SAM"/>
    <property type="match status" value="1"/>
</dbReference>
<dbReference type="Proteomes" id="UP000184603">
    <property type="component" value="Unassembled WGS sequence"/>
</dbReference>
<evidence type="ECO:0000256" key="6">
    <source>
        <dbReference type="ARBA" id="ARBA00022723"/>
    </source>
</evidence>
<dbReference type="PROSITE" id="PS51918">
    <property type="entry name" value="RADICAL_SAM"/>
    <property type="match status" value="1"/>
</dbReference>
<accession>A0A1M7Y635</accession>
<comment type="cofactor">
    <cofactor evidence="1">
        <name>pyridoxal 5'-phosphate</name>
        <dbReference type="ChEBI" id="CHEBI:597326"/>
    </cofactor>
</comment>
<dbReference type="Gene3D" id="6.10.140.1170">
    <property type="match status" value="1"/>
</dbReference>
<dbReference type="GO" id="GO:0003824">
    <property type="term" value="F:catalytic activity"/>
    <property type="evidence" value="ECO:0007669"/>
    <property type="project" value="InterPro"/>
</dbReference>
<evidence type="ECO:0000256" key="5">
    <source>
        <dbReference type="ARBA" id="ARBA00022691"/>
    </source>
</evidence>
<comment type="similarity">
    <text evidence="3">Belongs to the radical SAM superfamily. KamA family.</text>
</comment>
<dbReference type="InterPro" id="IPR058240">
    <property type="entry name" value="rSAM_sf"/>
</dbReference>
<dbReference type="Pfam" id="PF04055">
    <property type="entry name" value="Radical_SAM"/>
    <property type="match status" value="1"/>
</dbReference>
<dbReference type="RefSeq" id="WP_073613439.1">
    <property type="nucleotide sequence ID" value="NZ_FRFE01000009.1"/>
</dbReference>
<dbReference type="PANTHER" id="PTHR30538:SF0">
    <property type="entry name" value="L-LYSINE 2,3-AMINOMUTASE AQ_1632-RELATED"/>
    <property type="match status" value="1"/>
</dbReference>
<evidence type="ECO:0000256" key="1">
    <source>
        <dbReference type="ARBA" id="ARBA00001933"/>
    </source>
</evidence>
<protein>
    <submittedName>
        <fullName evidence="11">L-lysine 2,3-aminomutase</fullName>
    </submittedName>
</protein>
<dbReference type="NCBIfam" id="TIGR00238">
    <property type="entry name" value="KamA family radical SAM protein"/>
    <property type="match status" value="1"/>
</dbReference>
<name>A0A1M7Y635_9BACT</name>
<keyword evidence="4" id="KW-0004">4Fe-4S</keyword>
<dbReference type="InterPro" id="IPR013785">
    <property type="entry name" value="Aldolase_TIM"/>
</dbReference>
<keyword evidence="8" id="KW-0408">Iron</keyword>
<keyword evidence="6" id="KW-0479">Metal-binding</keyword>
<dbReference type="SUPFAM" id="SSF102114">
    <property type="entry name" value="Radical SAM enzymes"/>
    <property type="match status" value="1"/>
</dbReference>
<comment type="cofactor">
    <cofactor evidence="2">
        <name>[4Fe-4S] cluster</name>
        <dbReference type="ChEBI" id="CHEBI:49883"/>
    </cofactor>
</comment>
<dbReference type="InterPro" id="IPR003739">
    <property type="entry name" value="Lys_aminomutase/Glu_NH3_mut"/>
</dbReference>
<gene>
    <name evidence="11" type="ORF">SAMN02745220_02133</name>
</gene>
<dbReference type="InterPro" id="IPR007197">
    <property type="entry name" value="rSAM"/>
</dbReference>
<keyword evidence="7" id="KW-0663">Pyridoxal phosphate</keyword>
<reference evidence="11 12" key="1">
    <citation type="submission" date="2016-12" db="EMBL/GenBank/DDBJ databases">
        <authorList>
            <person name="Song W.-J."/>
            <person name="Kurnit D.M."/>
        </authorList>
    </citation>
    <scope>NUCLEOTIDE SEQUENCE [LARGE SCALE GENOMIC DNA]</scope>
    <source>
        <strain evidence="11 12">DSM 18488</strain>
    </source>
</reference>
<organism evidence="11 12">
    <name type="scientific">Desulfopila aestuarii DSM 18488</name>
    <dbReference type="NCBI Taxonomy" id="1121416"/>
    <lineage>
        <taxon>Bacteria</taxon>
        <taxon>Pseudomonadati</taxon>
        <taxon>Thermodesulfobacteriota</taxon>
        <taxon>Desulfobulbia</taxon>
        <taxon>Desulfobulbales</taxon>
        <taxon>Desulfocapsaceae</taxon>
        <taxon>Desulfopila</taxon>
    </lineage>
</organism>
<dbReference type="GO" id="GO:0051539">
    <property type="term" value="F:4 iron, 4 sulfur cluster binding"/>
    <property type="evidence" value="ECO:0007669"/>
    <property type="project" value="UniProtKB-KW"/>
</dbReference>
<keyword evidence="5" id="KW-0949">S-adenosyl-L-methionine</keyword>
<evidence type="ECO:0000256" key="8">
    <source>
        <dbReference type="ARBA" id="ARBA00023004"/>
    </source>
</evidence>
<dbReference type="AlphaFoldDB" id="A0A1M7Y635"/>